<dbReference type="KEGG" id="wsu:WS0303"/>
<evidence type="ECO:0000313" key="10">
    <source>
        <dbReference type="EMBL" id="CAE09454.1"/>
    </source>
</evidence>
<dbReference type="PANTHER" id="PTHR30026">
    <property type="entry name" value="OUTER MEMBRANE PROTEIN TOLC"/>
    <property type="match status" value="1"/>
</dbReference>
<evidence type="ECO:0000256" key="3">
    <source>
        <dbReference type="ARBA" id="ARBA00022448"/>
    </source>
</evidence>
<evidence type="ECO:0000256" key="9">
    <source>
        <dbReference type="SAM" id="SignalP"/>
    </source>
</evidence>
<evidence type="ECO:0000256" key="8">
    <source>
        <dbReference type="SAM" id="Coils"/>
    </source>
</evidence>
<keyword evidence="9" id="KW-0732">Signal</keyword>
<keyword evidence="4" id="KW-1134">Transmembrane beta strand</keyword>
<feature type="chain" id="PRO_5004288694" evidence="9">
    <location>
        <begin position="21"/>
        <end position="403"/>
    </location>
</feature>
<comment type="subcellular location">
    <subcellularLocation>
        <location evidence="1">Cell outer membrane</location>
    </subcellularLocation>
</comment>
<dbReference type="GO" id="GO:0015288">
    <property type="term" value="F:porin activity"/>
    <property type="evidence" value="ECO:0007669"/>
    <property type="project" value="TreeGrafter"/>
</dbReference>
<keyword evidence="6" id="KW-0472">Membrane</keyword>
<dbReference type="InterPro" id="IPR051906">
    <property type="entry name" value="TolC-like"/>
</dbReference>
<dbReference type="GO" id="GO:0015562">
    <property type="term" value="F:efflux transmembrane transporter activity"/>
    <property type="evidence" value="ECO:0007669"/>
    <property type="project" value="InterPro"/>
</dbReference>
<proteinExistence type="inferred from homology"/>
<keyword evidence="3" id="KW-0813">Transport</keyword>
<protein>
    <submittedName>
        <fullName evidence="10">Uncharacterized protein</fullName>
    </submittedName>
</protein>
<dbReference type="eggNOG" id="COG1538">
    <property type="taxonomic scope" value="Bacteria"/>
</dbReference>
<dbReference type="GO" id="GO:0009279">
    <property type="term" value="C:cell outer membrane"/>
    <property type="evidence" value="ECO:0007669"/>
    <property type="project" value="UniProtKB-SubCell"/>
</dbReference>
<evidence type="ECO:0000313" key="11">
    <source>
        <dbReference type="Proteomes" id="UP000000422"/>
    </source>
</evidence>
<dbReference type="PANTHER" id="PTHR30026:SF20">
    <property type="entry name" value="OUTER MEMBRANE PROTEIN TOLC"/>
    <property type="match status" value="1"/>
</dbReference>
<keyword evidence="11" id="KW-1185">Reference proteome</keyword>
<feature type="coiled-coil region" evidence="8">
    <location>
        <begin position="130"/>
        <end position="193"/>
    </location>
</feature>
<dbReference type="RefSeq" id="WP_011138255.1">
    <property type="nucleotide sequence ID" value="NC_005090.1"/>
</dbReference>
<name>Q7MSM4_WOLSU</name>
<evidence type="ECO:0000256" key="6">
    <source>
        <dbReference type="ARBA" id="ARBA00023136"/>
    </source>
</evidence>
<dbReference type="SUPFAM" id="SSF56954">
    <property type="entry name" value="Outer membrane efflux proteins (OEP)"/>
    <property type="match status" value="1"/>
</dbReference>
<dbReference type="InterPro" id="IPR003423">
    <property type="entry name" value="OMP_efflux"/>
</dbReference>
<keyword evidence="7" id="KW-0998">Cell outer membrane</keyword>
<dbReference type="Gene3D" id="1.20.1600.10">
    <property type="entry name" value="Outer membrane efflux proteins (OEP)"/>
    <property type="match status" value="2"/>
</dbReference>
<evidence type="ECO:0000256" key="7">
    <source>
        <dbReference type="ARBA" id="ARBA00023237"/>
    </source>
</evidence>
<organism evidence="11">
    <name type="scientific">Wolinella succinogenes (strain ATCC 29543 / DSM 1740 / CCUG 13145 / JCM 31913 / LMG 7466 / NCTC 11488 / FDC 602W)</name>
    <name type="common">Vibrio succinogenes</name>
    <dbReference type="NCBI Taxonomy" id="273121"/>
    <lineage>
        <taxon>Bacteria</taxon>
        <taxon>Pseudomonadati</taxon>
        <taxon>Campylobacterota</taxon>
        <taxon>Epsilonproteobacteria</taxon>
        <taxon>Campylobacterales</taxon>
        <taxon>Helicobacteraceae</taxon>
        <taxon>Wolinella</taxon>
    </lineage>
</organism>
<dbReference type="HOGENOM" id="CLU_057127_0_0_7"/>
<feature type="signal peptide" evidence="9">
    <location>
        <begin position="1"/>
        <end position="20"/>
    </location>
</feature>
<evidence type="ECO:0000256" key="4">
    <source>
        <dbReference type="ARBA" id="ARBA00022452"/>
    </source>
</evidence>
<evidence type="ECO:0000256" key="2">
    <source>
        <dbReference type="ARBA" id="ARBA00007613"/>
    </source>
</evidence>
<sequence>MKRGARELCWALLLSGGLHAASLEAERYLSPLKLESLELLKEQNEEDSQKLLWQWVNPLNLTYSESRNYDYSPSTRTKSYAIGVNQPIFKSGAIYHSIRYAKSSKRYGEAEISLKERELIVKALNALFTLQKLDREIQKQKLLVENAAIDVERKKEQFQAGFVDSGTLDNAILDKNQAEIRALELEDSRLEALKNLSDVSEIRDYRTIELPRFYWIDKESYLAQNLELERLRWDEERQGAKYKETVASFLPQISLQADYYHQHNQNTRLLSDGWNDYKTAGVVLSIPFFDLTMSHQVQSAKINHLKASLERADAKRSEENLYERQKAKLNILGERKRNASEDLKLYNSLLQDSIDRSAVGDLTEYDVKTMQNSKRSREMDIQIYELEEQILFLDLYAKIPEAS</sequence>
<evidence type="ECO:0000256" key="5">
    <source>
        <dbReference type="ARBA" id="ARBA00022692"/>
    </source>
</evidence>
<keyword evidence="5" id="KW-0812">Transmembrane</keyword>
<accession>Q7MSM4</accession>
<evidence type="ECO:0000256" key="1">
    <source>
        <dbReference type="ARBA" id="ARBA00004442"/>
    </source>
</evidence>
<dbReference type="STRING" id="273121.WS0303"/>
<comment type="similarity">
    <text evidence="2">Belongs to the outer membrane factor (OMF) (TC 1.B.17) family.</text>
</comment>
<dbReference type="EMBL" id="BX571657">
    <property type="protein sequence ID" value="CAE09454.1"/>
    <property type="molecule type" value="Genomic_DNA"/>
</dbReference>
<dbReference type="GO" id="GO:1990281">
    <property type="term" value="C:efflux pump complex"/>
    <property type="evidence" value="ECO:0007669"/>
    <property type="project" value="TreeGrafter"/>
</dbReference>
<dbReference type="Pfam" id="PF02321">
    <property type="entry name" value="OEP"/>
    <property type="match status" value="2"/>
</dbReference>
<dbReference type="Proteomes" id="UP000000422">
    <property type="component" value="Chromosome"/>
</dbReference>
<reference evidence="10 11" key="1">
    <citation type="journal article" date="2003" name="Proc. Natl. Acad. Sci. U.S.A.">
        <title>Complete genome sequence and analysis of Wolinella succinogenes.</title>
        <authorList>
            <person name="Baar C."/>
            <person name="Eppinger M."/>
            <person name="Raddatz G."/>
            <person name="Simon JM."/>
            <person name="Lanz C."/>
            <person name="Klimmek O."/>
            <person name="Nandakumar R."/>
            <person name="Gross R."/>
            <person name="Rosinus A."/>
            <person name="Keller H."/>
            <person name="Jagtap P."/>
            <person name="Linke B."/>
            <person name="Meyer F."/>
            <person name="Lederer H."/>
            <person name="Schuster S.C."/>
        </authorList>
    </citation>
    <scope>NUCLEOTIDE SEQUENCE [LARGE SCALE GENOMIC DNA]</scope>
    <source>
        <strain evidence="11">ATCC 29543 / DSM 1740 / CCUG 13145 / JCM 31913 / LMG 7466 / NCTC 11488 / FDC 602W</strain>
    </source>
</reference>
<gene>
    <name evidence="10" type="ordered locus">WS0303</name>
</gene>
<keyword evidence="8" id="KW-0175">Coiled coil</keyword>
<dbReference type="AlphaFoldDB" id="Q7MSM4"/>